<organism evidence="3 4">
    <name type="scientific">Sphingomonas cavernae</name>
    <dbReference type="NCBI Taxonomy" id="2320861"/>
    <lineage>
        <taxon>Bacteria</taxon>
        <taxon>Pseudomonadati</taxon>
        <taxon>Pseudomonadota</taxon>
        <taxon>Alphaproteobacteria</taxon>
        <taxon>Sphingomonadales</taxon>
        <taxon>Sphingomonadaceae</taxon>
        <taxon>Sphingomonas</taxon>
    </lineage>
</organism>
<dbReference type="PROSITE" id="PS51257">
    <property type="entry name" value="PROKAR_LIPOPROTEIN"/>
    <property type="match status" value="1"/>
</dbReference>
<feature type="signal peptide" evidence="1">
    <location>
        <begin position="1"/>
        <end position="28"/>
    </location>
</feature>
<proteinExistence type="predicted"/>
<dbReference type="Pfam" id="PF13590">
    <property type="entry name" value="DUF4136"/>
    <property type="match status" value="1"/>
</dbReference>
<dbReference type="Proteomes" id="UP000286100">
    <property type="component" value="Unassembled WGS sequence"/>
</dbReference>
<accession>A0A418WLL1</accession>
<comment type="caution">
    <text evidence="3">The sequence shown here is derived from an EMBL/GenBank/DDBJ whole genome shotgun (WGS) entry which is preliminary data.</text>
</comment>
<dbReference type="InterPro" id="IPR025411">
    <property type="entry name" value="DUF4136"/>
</dbReference>
<evidence type="ECO:0000313" key="4">
    <source>
        <dbReference type="Proteomes" id="UP000286100"/>
    </source>
</evidence>
<name>A0A418WLL1_9SPHN</name>
<keyword evidence="1" id="KW-0732">Signal</keyword>
<dbReference type="Gene3D" id="3.30.160.670">
    <property type="match status" value="1"/>
</dbReference>
<sequence length="222" mass="24412">MSIQRKIMFAIAPVALLALGGCATNFKADVSRFQAMPVPQGQTFTVAALDPEMQGGLEFSQYAGLVSARLAQLGYQPASGGDATLVVKLDYGIDKGREKIRSYPTGYGAGFYNDPFYWGPYRRWGRYGYVRGFYDPFMFGGFGYNDIQSYTVYTSDLNMVIERRADGQRVFEGKAQAVSSSNKLTYLVPNLIEAMFTGFPGNSGETVKITVPPPPKSEARGY</sequence>
<dbReference type="RefSeq" id="WP_119762529.1">
    <property type="nucleotide sequence ID" value="NZ_QYUM01000003.1"/>
</dbReference>
<evidence type="ECO:0000313" key="3">
    <source>
        <dbReference type="EMBL" id="RJF90923.1"/>
    </source>
</evidence>
<keyword evidence="4" id="KW-1185">Reference proteome</keyword>
<dbReference type="OrthoDB" id="7501218at2"/>
<reference evidence="3 4" key="1">
    <citation type="submission" date="2018-09" db="EMBL/GenBank/DDBJ databases">
        <authorList>
            <person name="Zhu H."/>
        </authorList>
    </citation>
    <scope>NUCLEOTIDE SEQUENCE [LARGE SCALE GENOMIC DNA]</scope>
    <source>
        <strain evidence="3 4">K2R01-6</strain>
    </source>
</reference>
<feature type="domain" description="DUF4136" evidence="2">
    <location>
        <begin position="38"/>
        <end position="201"/>
    </location>
</feature>
<feature type="chain" id="PRO_5019557793" evidence="1">
    <location>
        <begin position="29"/>
        <end position="222"/>
    </location>
</feature>
<protein>
    <submittedName>
        <fullName evidence="3">DUF4136 domain-containing protein</fullName>
    </submittedName>
</protein>
<evidence type="ECO:0000259" key="2">
    <source>
        <dbReference type="Pfam" id="PF13590"/>
    </source>
</evidence>
<gene>
    <name evidence="3" type="ORF">D3876_12190</name>
</gene>
<dbReference type="EMBL" id="QYUM01000003">
    <property type="protein sequence ID" value="RJF90923.1"/>
    <property type="molecule type" value="Genomic_DNA"/>
</dbReference>
<evidence type="ECO:0000256" key="1">
    <source>
        <dbReference type="SAM" id="SignalP"/>
    </source>
</evidence>
<dbReference type="AlphaFoldDB" id="A0A418WLL1"/>